<proteinExistence type="predicted"/>
<dbReference type="AlphaFoldDB" id="A0AAV9U1P4"/>
<gene>
    <name evidence="1" type="ORF">TWF730_003934</name>
</gene>
<reference evidence="1 2" key="1">
    <citation type="submission" date="2019-10" db="EMBL/GenBank/DDBJ databases">
        <authorList>
            <person name="Palmer J.M."/>
        </authorList>
    </citation>
    <scope>NUCLEOTIDE SEQUENCE [LARGE SCALE GENOMIC DNA]</scope>
    <source>
        <strain evidence="1 2">TWF730</strain>
    </source>
</reference>
<organism evidence="1 2">
    <name type="scientific">Orbilia blumenaviensis</name>
    <dbReference type="NCBI Taxonomy" id="1796055"/>
    <lineage>
        <taxon>Eukaryota</taxon>
        <taxon>Fungi</taxon>
        <taxon>Dikarya</taxon>
        <taxon>Ascomycota</taxon>
        <taxon>Pezizomycotina</taxon>
        <taxon>Orbiliomycetes</taxon>
        <taxon>Orbiliales</taxon>
        <taxon>Orbiliaceae</taxon>
        <taxon>Orbilia</taxon>
    </lineage>
</organism>
<dbReference type="Proteomes" id="UP001373714">
    <property type="component" value="Unassembled WGS sequence"/>
</dbReference>
<evidence type="ECO:0000313" key="2">
    <source>
        <dbReference type="Proteomes" id="UP001373714"/>
    </source>
</evidence>
<evidence type="ECO:0000313" key="1">
    <source>
        <dbReference type="EMBL" id="KAK6333751.1"/>
    </source>
</evidence>
<name>A0AAV9U1P4_9PEZI</name>
<dbReference type="EMBL" id="JAVHNS010000016">
    <property type="protein sequence ID" value="KAK6333751.1"/>
    <property type="molecule type" value="Genomic_DNA"/>
</dbReference>
<accession>A0AAV9U1P4</accession>
<sequence>MPCVGLEHPIHIENASDFSVSNLQRHTLSYIFYHNTKDVKGYERRQEIMRRRVRYIGKALLEKSARGIPLVWRIRQLNGIRIPECNGGPYLSNSPLCPGY</sequence>
<keyword evidence="2" id="KW-1185">Reference proteome</keyword>
<comment type="caution">
    <text evidence="1">The sequence shown here is derived from an EMBL/GenBank/DDBJ whole genome shotgun (WGS) entry which is preliminary data.</text>
</comment>
<protein>
    <submittedName>
        <fullName evidence="1">Uncharacterized protein</fullName>
    </submittedName>
</protein>